<keyword evidence="2" id="KW-1185">Reference proteome</keyword>
<organism evidence="1 2">
    <name type="scientific">Cytobacillus oceanisediminis</name>
    <dbReference type="NCBI Taxonomy" id="665099"/>
    <lineage>
        <taxon>Bacteria</taxon>
        <taxon>Bacillati</taxon>
        <taxon>Bacillota</taxon>
        <taxon>Bacilli</taxon>
        <taxon>Bacillales</taxon>
        <taxon>Bacillaceae</taxon>
        <taxon>Cytobacillus</taxon>
    </lineage>
</organism>
<dbReference type="AlphaFoldDB" id="A0A562JRM2"/>
<evidence type="ECO:0000313" key="1">
    <source>
        <dbReference type="EMBL" id="TWH85840.1"/>
    </source>
</evidence>
<protein>
    <submittedName>
        <fullName evidence="1">Serine/threonine protein phosphatase PrpC</fullName>
    </submittedName>
</protein>
<name>A0A562JRM2_9BACI</name>
<evidence type="ECO:0000313" key="2">
    <source>
        <dbReference type="Proteomes" id="UP000318667"/>
    </source>
</evidence>
<dbReference type="EMBL" id="VLKI01000007">
    <property type="protein sequence ID" value="TWH85840.1"/>
    <property type="molecule type" value="Genomic_DNA"/>
</dbReference>
<reference evidence="1 2" key="1">
    <citation type="journal article" date="2015" name="Stand. Genomic Sci.">
        <title>Genomic Encyclopedia of Bacterial and Archaeal Type Strains, Phase III: the genomes of soil and plant-associated and newly described type strains.</title>
        <authorList>
            <person name="Whitman W.B."/>
            <person name="Woyke T."/>
            <person name="Klenk H.P."/>
            <person name="Zhou Y."/>
            <person name="Lilburn T.G."/>
            <person name="Beck B.J."/>
            <person name="De Vos P."/>
            <person name="Vandamme P."/>
            <person name="Eisen J.A."/>
            <person name="Garrity G."/>
            <person name="Hugenholtz P."/>
            <person name="Kyrpides N.C."/>
        </authorList>
    </citation>
    <scope>NUCLEOTIDE SEQUENCE [LARGE SCALE GENOMIC DNA]</scope>
    <source>
        <strain evidence="1 2">CGMCC 1.10115</strain>
    </source>
</reference>
<dbReference type="Gene3D" id="3.60.40.10">
    <property type="entry name" value="PPM-type phosphatase domain"/>
    <property type="match status" value="1"/>
</dbReference>
<dbReference type="RefSeq" id="WP_242020998.1">
    <property type="nucleotide sequence ID" value="NZ_CBCSDC010000012.1"/>
</dbReference>
<dbReference type="InterPro" id="IPR036457">
    <property type="entry name" value="PPM-type-like_dom_sf"/>
</dbReference>
<dbReference type="Proteomes" id="UP000318667">
    <property type="component" value="Unassembled WGS sequence"/>
</dbReference>
<accession>A0A562JRM2</accession>
<gene>
    <name evidence="1" type="ORF">IQ19_02781</name>
</gene>
<comment type="caution">
    <text evidence="1">The sequence shown here is derived from an EMBL/GenBank/DDBJ whole genome shotgun (WGS) entry which is preliminary data.</text>
</comment>
<dbReference type="GeneID" id="65403949"/>
<dbReference type="SUPFAM" id="SSF81606">
    <property type="entry name" value="PP2C-like"/>
    <property type="match status" value="1"/>
</dbReference>
<proteinExistence type="predicted"/>
<sequence>MNNICKFHEYSWVGSKEPFLDEISILHIGRMVLGRFGGNTSAGQYKNEDGCLLWASEYHDWEFVVLLDAHTTAQSAELVIETIQSLKNEIKGFMSFSAGEAFDKIGKLLLAVFNSQNFKDSCRKVRGETAFLCTVRKGSFLWWLSVGDCILHLFHPDLFPFKEFQQNHRSFYEWIGRVNTFELPVPCYTMGTKELRKGDSLIFLTTDGLTECPNTSFSDPQEILNVLKKGKNANGVTELLKIIKEKNARDSTTIISWNVESERIGSHPGS</sequence>